<evidence type="ECO:0000313" key="2">
    <source>
        <dbReference type="EMBL" id="SVA52694.1"/>
    </source>
</evidence>
<dbReference type="InterPro" id="IPR000866">
    <property type="entry name" value="AhpC/TSA"/>
</dbReference>
<dbReference type="AlphaFoldDB" id="A0A381WJL2"/>
<gene>
    <name evidence="2" type="ORF">METZ01_LOCUS105548</name>
</gene>
<dbReference type="InterPro" id="IPR036249">
    <property type="entry name" value="Thioredoxin-like_sf"/>
</dbReference>
<dbReference type="Pfam" id="PF00578">
    <property type="entry name" value="AhpC-TSA"/>
    <property type="match status" value="1"/>
</dbReference>
<protein>
    <recommendedName>
        <fullName evidence="1">Alkyl hydroperoxide reductase subunit C/ Thiol specific antioxidant domain-containing protein</fullName>
    </recommendedName>
</protein>
<feature type="domain" description="Alkyl hydroperoxide reductase subunit C/ Thiol specific antioxidant" evidence="1">
    <location>
        <begin position="1"/>
        <end position="73"/>
    </location>
</feature>
<dbReference type="GO" id="GO:0016491">
    <property type="term" value="F:oxidoreductase activity"/>
    <property type="evidence" value="ECO:0007669"/>
    <property type="project" value="InterPro"/>
</dbReference>
<organism evidence="2">
    <name type="scientific">marine metagenome</name>
    <dbReference type="NCBI Taxonomy" id="408172"/>
    <lineage>
        <taxon>unclassified sequences</taxon>
        <taxon>metagenomes</taxon>
        <taxon>ecological metagenomes</taxon>
    </lineage>
</organism>
<feature type="non-terminal residue" evidence="2">
    <location>
        <position position="1"/>
    </location>
</feature>
<dbReference type="GO" id="GO:0016209">
    <property type="term" value="F:antioxidant activity"/>
    <property type="evidence" value="ECO:0007669"/>
    <property type="project" value="InterPro"/>
</dbReference>
<dbReference type="EMBL" id="UINC01012011">
    <property type="protein sequence ID" value="SVA52694.1"/>
    <property type="molecule type" value="Genomic_DNA"/>
</dbReference>
<sequence length="98" mass="10865">VVTLSTDRPETIRQRRGVHGLNARMLSDRDLKVTDAFGLRNQLIHSGNPGDEEVEALPVPTTLLLNAAGTVLWVDQSENYQRRSGPEVVLAAIEQYLD</sequence>
<name>A0A381WJL2_9ZZZZ</name>
<reference evidence="2" key="1">
    <citation type="submission" date="2018-05" db="EMBL/GenBank/DDBJ databases">
        <authorList>
            <person name="Lanie J.A."/>
            <person name="Ng W.-L."/>
            <person name="Kazmierczak K.M."/>
            <person name="Andrzejewski T.M."/>
            <person name="Davidsen T.M."/>
            <person name="Wayne K.J."/>
            <person name="Tettelin H."/>
            <person name="Glass J.I."/>
            <person name="Rusch D."/>
            <person name="Podicherti R."/>
            <person name="Tsui H.-C.T."/>
            <person name="Winkler M.E."/>
        </authorList>
    </citation>
    <scope>NUCLEOTIDE SEQUENCE</scope>
</reference>
<dbReference type="SUPFAM" id="SSF52833">
    <property type="entry name" value="Thioredoxin-like"/>
    <property type="match status" value="1"/>
</dbReference>
<proteinExistence type="predicted"/>
<evidence type="ECO:0000259" key="1">
    <source>
        <dbReference type="Pfam" id="PF00578"/>
    </source>
</evidence>
<accession>A0A381WJL2</accession>
<dbReference type="Gene3D" id="3.40.30.10">
    <property type="entry name" value="Glutaredoxin"/>
    <property type="match status" value="1"/>
</dbReference>